<evidence type="ECO:0000256" key="1">
    <source>
        <dbReference type="HAMAP-Rule" id="MF_01523"/>
    </source>
</evidence>
<dbReference type="EC" id="2.1.1.242" evidence="1"/>
<keyword evidence="1 2" id="KW-0808">Transferase</keyword>
<sequence length="260" mass="28366">MHIQLISEQSSRADELERLAQRWGLIASSDSDFALVLTADRLELRKLNEPKLGAIYVDLAGGAVAHRRKFGGGKGQAIAKAAGLNKGVTPTILDGTAGLGRDAFVLASLGCKVHLVERHPVVAALLDDGLSRAKQDPEIGGWVSERMSLLHASSLDALNQLAQDRQFTQPDVVYLDPMYPHPENKKKSALVKKEMRVFQSLVGADHDADGLLAPALQLAAKRVVVKRPDYAPWLDEQKPSMVIETKKNRFDVYVNAAMSD</sequence>
<dbReference type="RefSeq" id="WP_237483250.1">
    <property type="nucleotide sequence ID" value="NZ_CAKLCM010000001.1"/>
</dbReference>
<feature type="binding site" evidence="1">
    <location>
        <begin position="101"/>
        <end position="102"/>
    </location>
    <ligand>
        <name>S-adenosyl-L-methionine</name>
        <dbReference type="ChEBI" id="CHEBI:59789"/>
    </ligand>
</feature>
<organism evidence="2 3">
    <name type="scientific">Vibrio hippocampi</name>
    <dbReference type="NCBI Taxonomy" id="654686"/>
    <lineage>
        <taxon>Bacteria</taxon>
        <taxon>Pseudomonadati</taxon>
        <taxon>Pseudomonadota</taxon>
        <taxon>Gammaproteobacteria</taxon>
        <taxon>Vibrionales</taxon>
        <taxon>Vibrionaceae</taxon>
        <taxon>Vibrio</taxon>
    </lineage>
</organism>
<dbReference type="PANTHER" id="PTHR36112">
    <property type="entry name" value="RIBOSOMAL RNA SMALL SUBUNIT METHYLTRANSFERASE J"/>
    <property type="match status" value="1"/>
</dbReference>
<comment type="similarity">
    <text evidence="1">Belongs to the methyltransferase superfamily. RsmJ family.</text>
</comment>
<name>A0ABM8ZE67_9VIBR</name>
<dbReference type="EMBL" id="CAKLCM010000001">
    <property type="protein sequence ID" value="CAH0524329.1"/>
    <property type="molecule type" value="Genomic_DNA"/>
</dbReference>
<dbReference type="HAMAP" id="MF_01523">
    <property type="entry name" value="16SrRNA_methyltr_J"/>
    <property type="match status" value="1"/>
</dbReference>
<dbReference type="Proteomes" id="UP000838160">
    <property type="component" value="Unassembled WGS sequence"/>
</dbReference>
<feature type="binding site" evidence="1">
    <location>
        <begin position="153"/>
        <end position="154"/>
    </location>
    <ligand>
        <name>S-adenosyl-L-methionine</name>
        <dbReference type="ChEBI" id="CHEBI:59789"/>
    </ligand>
</feature>
<feature type="binding site" evidence="1">
    <location>
        <position position="176"/>
    </location>
    <ligand>
        <name>S-adenosyl-L-methionine</name>
        <dbReference type="ChEBI" id="CHEBI:59789"/>
    </ligand>
</feature>
<dbReference type="GO" id="GO:0032259">
    <property type="term" value="P:methylation"/>
    <property type="evidence" value="ECO:0007669"/>
    <property type="project" value="UniProtKB-KW"/>
</dbReference>
<keyword evidence="1" id="KW-0949">S-adenosyl-L-methionine</keyword>
<gene>
    <name evidence="1 2" type="primary">rsmJ</name>
    <name evidence="2" type="ORF">VHP8226_00143</name>
</gene>
<proteinExistence type="inferred from homology"/>
<dbReference type="InterPro" id="IPR007536">
    <property type="entry name" value="16SrRNA_methylTrfase_J"/>
</dbReference>
<evidence type="ECO:0000313" key="3">
    <source>
        <dbReference type="Proteomes" id="UP000838160"/>
    </source>
</evidence>
<comment type="function">
    <text evidence="1">Specifically methylates the guanosine in position 1516 of 16S rRNA.</text>
</comment>
<protein>
    <recommendedName>
        <fullName evidence="1">Ribosomal RNA small subunit methyltransferase J</fullName>
        <ecNumber evidence="1">2.1.1.242</ecNumber>
    </recommendedName>
    <alternativeName>
        <fullName evidence="1">16S rRNA m2G1516 methyltransferase</fullName>
    </alternativeName>
    <alternativeName>
        <fullName evidence="1">rRNA (guanine-N(2)-)-methyltransferase</fullName>
    </alternativeName>
</protein>
<keyword evidence="1" id="KW-0698">rRNA processing</keyword>
<keyword evidence="3" id="KW-1185">Reference proteome</keyword>
<comment type="caution">
    <text evidence="2">The sequence shown here is derived from an EMBL/GenBank/DDBJ whole genome shotgun (WGS) entry which is preliminary data.</text>
</comment>
<dbReference type="InterPro" id="IPR029063">
    <property type="entry name" value="SAM-dependent_MTases_sf"/>
</dbReference>
<comment type="catalytic activity">
    <reaction evidence="1">
        <text>guanosine(1516) in 16S rRNA + S-adenosyl-L-methionine = N(2)-methylguanosine(1516) in 16S rRNA + S-adenosyl-L-homocysteine + H(+)</text>
        <dbReference type="Rhea" id="RHEA:43220"/>
        <dbReference type="Rhea" id="RHEA-COMP:10412"/>
        <dbReference type="Rhea" id="RHEA-COMP:10413"/>
        <dbReference type="ChEBI" id="CHEBI:15378"/>
        <dbReference type="ChEBI" id="CHEBI:57856"/>
        <dbReference type="ChEBI" id="CHEBI:59789"/>
        <dbReference type="ChEBI" id="CHEBI:74269"/>
        <dbReference type="ChEBI" id="CHEBI:74481"/>
        <dbReference type="EC" id="2.1.1.242"/>
    </reaction>
</comment>
<feature type="binding site" evidence="1">
    <location>
        <begin position="117"/>
        <end position="118"/>
    </location>
    <ligand>
        <name>S-adenosyl-L-methionine</name>
        <dbReference type="ChEBI" id="CHEBI:59789"/>
    </ligand>
</feature>
<comment type="subcellular location">
    <subcellularLocation>
        <location evidence="1">Cytoplasm</location>
    </subcellularLocation>
</comment>
<dbReference type="GO" id="GO:0008168">
    <property type="term" value="F:methyltransferase activity"/>
    <property type="evidence" value="ECO:0007669"/>
    <property type="project" value="UniProtKB-KW"/>
</dbReference>
<dbReference type="PANTHER" id="PTHR36112:SF1">
    <property type="entry name" value="RIBOSOMAL RNA SMALL SUBUNIT METHYLTRANSFERASE J"/>
    <property type="match status" value="1"/>
</dbReference>
<evidence type="ECO:0000313" key="2">
    <source>
        <dbReference type="EMBL" id="CAH0524329.1"/>
    </source>
</evidence>
<reference evidence="2" key="1">
    <citation type="submission" date="2021-12" db="EMBL/GenBank/DDBJ databases">
        <authorList>
            <person name="Rodrigo-Torres L."/>
            <person name="Arahal R. D."/>
            <person name="Lucena T."/>
        </authorList>
    </citation>
    <scope>NUCLEOTIDE SEQUENCE</scope>
    <source>
        <strain evidence="2">CECT 8226</strain>
    </source>
</reference>
<dbReference type="SUPFAM" id="SSF53335">
    <property type="entry name" value="S-adenosyl-L-methionine-dependent methyltransferases"/>
    <property type="match status" value="1"/>
</dbReference>
<keyword evidence="1" id="KW-0963">Cytoplasm</keyword>
<dbReference type="Gene3D" id="3.40.1630.10">
    <property type="entry name" value="YhiQ-like domain"/>
    <property type="match status" value="1"/>
</dbReference>
<dbReference type="Gene3D" id="3.40.50.150">
    <property type="entry name" value="Vaccinia Virus protein VP39"/>
    <property type="match status" value="1"/>
</dbReference>
<accession>A0ABM8ZE67</accession>
<keyword evidence="1 2" id="KW-0489">Methyltransferase</keyword>
<dbReference type="Pfam" id="PF04445">
    <property type="entry name" value="SAM_MT"/>
    <property type="match status" value="1"/>
</dbReference>